<dbReference type="InterPro" id="IPR011042">
    <property type="entry name" value="6-blade_b-propeller_TolB-like"/>
</dbReference>
<comment type="caution">
    <text evidence="4">The sequence shown here is derived from an EMBL/GenBank/DDBJ whole genome shotgun (WGS) entry which is preliminary data.</text>
</comment>
<proteinExistence type="predicted"/>
<dbReference type="PROSITE" id="PS51318">
    <property type="entry name" value="TAT"/>
    <property type="match status" value="1"/>
</dbReference>
<dbReference type="PROSITE" id="PS51257">
    <property type="entry name" value="PROKAR_LIPOPROTEIN"/>
    <property type="match status" value="1"/>
</dbReference>
<dbReference type="EMBL" id="JACGXP010000001">
    <property type="protein sequence ID" value="MBA8989248.1"/>
    <property type="molecule type" value="Genomic_DNA"/>
</dbReference>
<dbReference type="Proteomes" id="UP000590225">
    <property type="component" value="Unassembled WGS sequence"/>
</dbReference>
<feature type="domain" description="Glucose/Sorbosone dehydrogenase" evidence="3">
    <location>
        <begin position="72"/>
        <end position="364"/>
    </location>
</feature>
<evidence type="ECO:0000259" key="3">
    <source>
        <dbReference type="Pfam" id="PF07995"/>
    </source>
</evidence>
<name>A0AAW3T2H4_9MICO</name>
<keyword evidence="2" id="KW-0732">Signal</keyword>
<evidence type="ECO:0000313" key="4">
    <source>
        <dbReference type="EMBL" id="MBA8989248.1"/>
    </source>
</evidence>
<dbReference type="InterPro" id="IPR012938">
    <property type="entry name" value="Glc/Sorbosone_DH"/>
</dbReference>
<dbReference type="InterPro" id="IPR011041">
    <property type="entry name" value="Quinoprot_gluc/sorb_DH_b-prop"/>
</dbReference>
<organism evidence="4 5">
    <name type="scientific">Curtobacterium pusillum</name>
    <dbReference type="NCBI Taxonomy" id="69373"/>
    <lineage>
        <taxon>Bacteria</taxon>
        <taxon>Bacillati</taxon>
        <taxon>Actinomycetota</taxon>
        <taxon>Actinomycetes</taxon>
        <taxon>Micrococcales</taxon>
        <taxon>Microbacteriaceae</taxon>
        <taxon>Curtobacterium</taxon>
    </lineage>
</organism>
<evidence type="ECO:0000256" key="2">
    <source>
        <dbReference type="SAM" id="SignalP"/>
    </source>
</evidence>
<dbReference type="InterPro" id="IPR006311">
    <property type="entry name" value="TAT_signal"/>
</dbReference>
<evidence type="ECO:0000313" key="5">
    <source>
        <dbReference type="Proteomes" id="UP000590225"/>
    </source>
</evidence>
<gene>
    <name evidence="4" type="ORF">FHW23_000480</name>
</gene>
<accession>A0AAW3T2H4</accession>
<feature type="signal peptide" evidence="2">
    <location>
        <begin position="1"/>
        <end position="25"/>
    </location>
</feature>
<feature type="compositionally biased region" description="Low complexity" evidence="1">
    <location>
        <begin position="39"/>
        <end position="57"/>
    </location>
</feature>
<feature type="region of interest" description="Disordered" evidence="1">
    <location>
        <begin position="36"/>
        <end position="64"/>
    </location>
</feature>
<dbReference type="PANTHER" id="PTHR19328">
    <property type="entry name" value="HEDGEHOG-INTERACTING PROTEIN"/>
    <property type="match status" value="1"/>
</dbReference>
<evidence type="ECO:0000256" key="1">
    <source>
        <dbReference type="SAM" id="MobiDB-lite"/>
    </source>
</evidence>
<dbReference type="AlphaFoldDB" id="A0AAW3T2H4"/>
<reference evidence="4 5" key="1">
    <citation type="submission" date="2020-07" db="EMBL/GenBank/DDBJ databases">
        <title>Above-ground endophytic microbial communities from plants in different locations in the United States.</title>
        <authorList>
            <person name="Frank C."/>
        </authorList>
    </citation>
    <scope>NUCLEOTIDE SEQUENCE [LARGE SCALE GENOMIC DNA]</scope>
    <source>
        <strain evidence="4 5">WPL5_2</strain>
    </source>
</reference>
<protein>
    <submittedName>
        <fullName evidence="4">Glucose/arabinose dehydrogenase</fullName>
    </submittedName>
</protein>
<dbReference type="Pfam" id="PF07995">
    <property type="entry name" value="GSDH"/>
    <property type="match status" value="1"/>
</dbReference>
<dbReference type="SUPFAM" id="SSF50952">
    <property type="entry name" value="Soluble quinoprotein glucose dehydrogenase"/>
    <property type="match status" value="1"/>
</dbReference>
<feature type="chain" id="PRO_5043610315" evidence="2">
    <location>
        <begin position="26"/>
        <end position="382"/>
    </location>
</feature>
<dbReference type="Gene3D" id="2.120.10.30">
    <property type="entry name" value="TolB, C-terminal domain"/>
    <property type="match status" value="1"/>
</dbReference>
<dbReference type="RefSeq" id="WP_338085032.1">
    <property type="nucleotide sequence ID" value="NZ_JACGXP010000001.1"/>
</dbReference>
<sequence>MHTSTRTRRTWSALGAAAVAALVLAACTDDGSRTLEGRATATTTPSTSAAPTGAAAGHLVPDGETSDIVTGLDAPWSVVRTGDGSDALISERDSAKVLELTGAGKTREVGTVGGVSHGGEGGLLGLALHDGDLYVYSTASDGNRIQRYELTGSAGSYGLGRATTVIDRLPSNSFHDGGRIAFGPDGMLYASVGDAGTGSDAQDRDSLAGKILRLTPGGDVPGGNPFPGSPVWSLGHRNVQGMGWTSDGTMFASEFGQDTWDELNVIEKGRNYGWPEVEGTGGAGKGFVDPVQQWPTDDASPSGLVVIDDTVFVANLRGEVVRAIPADDPGTSTEFFAGDFGRIRTVLEGPEGALWFVTNNTDGRGNPVEGDDRIVSVPLASR</sequence>
<dbReference type="PANTHER" id="PTHR19328:SF13">
    <property type="entry name" value="HIPL1 PROTEIN"/>
    <property type="match status" value="1"/>
</dbReference>